<dbReference type="OMA" id="EVMSSYQ"/>
<feature type="domain" description="VOC" evidence="1">
    <location>
        <begin position="17"/>
        <end position="140"/>
    </location>
</feature>
<keyword evidence="3" id="KW-1185">Reference proteome</keyword>
<evidence type="ECO:0000259" key="1">
    <source>
        <dbReference type="PROSITE" id="PS51819"/>
    </source>
</evidence>
<dbReference type="Pfam" id="PF00903">
    <property type="entry name" value="Glyoxalase"/>
    <property type="match status" value="1"/>
</dbReference>
<evidence type="ECO:0000313" key="3">
    <source>
        <dbReference type="Proteomes" id="UP000017836"/>
    </source>
</evidence>
<name>U5D1N4_AMBTC</name>
<gene>
    <name evidence="2" type="ORF">AMTR_s00182p00048530</name>
</gene>
<dbReference type="PANTHER" id="PTHR46142:SF13">
    <property type="entry name" value="LACTOYLGLUTATHIONE LYASE_GLYOXALASE I FAMILY PROTEIN"/>
    <property type="match status" value="1"/>
</dbReference>
<dbReference type="Gramene" id="ERN16344">
    <property type="protein sequence ID" value="ERN16344"/>
    <property type="gene ID" value="AMTR_s00182p00048530"/>
</dbReference>
<dbReference type="InterPro" id="IPR004360">
    <property type="entry name" value="Glyas_Fos-R_dOase_dom"/>
</dbReference>
<protein>
    <recommendedName>
        <fullName evidence="1">VOC domain-containing protein</fullName>
    </recommendedName>
</protein>
<dbReference type="AlphaFoldDB" id="U5D1N4"/>
<dbReference type="KEGG" id="atr:18444651"/>
<organism evidence="2 3">
    <name type="scientific">Amborella trichopoda</name>
    <dbReference type="NCBI Taxonomy" id="13333"/>
    <lineage>
        <taxon>Eukaryota</taxon>
        <taxon>Viridiplantae</taxon>
        <taxon>Streptophyta</taxon>
        <taxon>Embryophyta</taxon>
        <taxon>Tracheophyta</taxon>
        <taxon>Spermatophyta</taxon>
        <taxon>Magnoliopsida</taxon>
        <taxon>Amborellales</taxon>
        <taxon>Amborellaceae</taxon>
        <taxon>Amborella</taxon>
    </lineage>
</organism>
<accession>U5D1N4</accession>
<evidence type="ECO:0000313" key="2">
    <source>
        <dbReference type="EMBL" id="ERN16344.1"/>
    </source>
</evidence>
<dbReference type="PANTHER" id="PTHR46142">
    <property type="match status" value="1"/>
</dbReference>
<dbReference type="Gene3D" id="3.10.180.10">
    <property type="entry name" value="2,3-Dihydroxybiphenyl 1,2-Dioxygenase, domain 1"/>
    <property type="match status" value="1"/>
</dbReference>
<sequence>MGIQQEEISGPPMQLFSLNHVSFVFQSVMASSKFYEELLGFNHIRRPSSFNFDGGWLINNRFGIHLIQSDSKDDLPREPKIINPKDNRISFQCSDIGSVISKLEAMGIRYVKGMFEEGGIKVDQIFFHDSDGYMIEICNCDMFPVLPLSSSCSFKQPTIQGKPMFSKTCEMVAKAYESNASKPFKIL</sequence>
<dbReference type="PROSITE" id="PS51819">
    <property type="entry name" value="VOC"/>
    <property type="match status" value="1"/>
</dbReference>
<reference evidence="3" key="1">
    <citation type="journal article" date="2013" name="Science">
        <title>The Amborella genome and the evolution of flowering plants.</title>
        <authorList>
            <consortium name="Amborella Genome Project"/>
        </authorList>
    </citation>
    <scope>NUCLEOTIDE SEQUENCE [LARGE SCALE GENOMIC DNA]</scope>
</reference>
<dbReference type="InterPro" id="IPR037523">
    <property type="entry name" value="VOC_core"/>
</dbReference>
<dbReference type="OrthoDB" id="16820at2759"/>
<dbReference type="EMBL" id="KI392466">
    <property type="protein sequence ID" value="ERN16344.1"/>
    <property type="molecule type" value="Genomic_DNA"/>
</dbReference>
<proteinExistence type="predicted"/>
<dbReference type="InterPro" id="IPR029068">
    <property type="entry name" value="Glyas_Bleomycin-R_OHBP_Dase"/>
</dbReference>
<dbReference type="Proteomes" id="UP000017836">
    <property type="component" value="Unassembled WGS sequence"/>
</dbReference>
<dbReference type="HOGENOM" id="CLU_046006_12_1_1"/>
<dbReference type="eggNOG" id="ENOG502QS24">
    <property type="taxonomic scope" value="Eukaryota"/>
</dbReference>
<dbReference type="SUPFAM" id="SSF54593">
    <property type="entry name" value="Glyoxalase/Bleomycin resistance protein/Dihydroxybiphenyl dioxygenase"/>
    <property type="match status" value="1"/>
</dbReference>